<sequence length="121" mass="13969">MRICTTANQLPWTHNRSRQGSMEVEKVNSSRTHNRSRQGSMEVEKVNSSRVEDPSSVTEVRSFLGLANYYWRFVEGFSKSAKPLTELLKKGSKWSWTSLCQEAFDKLKNAMMEGQFYGFSM</sequence>
<keyword evidence="2" id="KW-1185">Reference proteome</keyword>
<dbReference type="InterPro" id="IPR043502">
    <property type="entry name" value="DNA/RNA_pol_sf"/>
</dbReference>
<dbReference type="SUPFAM" id="SSF56672">
    <property type="entry name" value="DNA/RNA polymerases"/>
    <property type="match status" value="1"/>
</dbReference>
<protein>
    <submittedName>
        <fullName evidence="3">Uncharacterized protein LOC111436304</fullName>
    </submittedName>
</protein>
<dbReference type="RefSeq" id="XP_022929808.1">
    <property type="nucleotide sequence ID" value="XM_023074040.1"/>
</dbReference>
<dbReference type="KEGG" id="cmos:111436304"/>
<dbReference type="PANTHER" id="PTHR45643:SF16">
    <property type="entry name" value="REVERSE TRANSCRIPTASE DOMAIN-CONTAINING PROTEIN"/>
    <property type="match status" value="1"/>
</dbReference>
<proteinExistence type="predicted"/>
<evidence type="ECO:0000313" key="2">
    <source>
        <dbReference type="Proteomes" id="UP000504609"/>
    </source>
</evidence>
<evidence type="ECO:0000256" key="1">
    <source>
        <dbReference type="SAM" id="MobiDB-lite"/>
    </source>
</evidence>
<reference evidence="3" key="1">
    <citation type="submission" date="2025-08" db="UniProtKB">
        <authorList>
            <consortium name="RefSeq"/>
        </authorList>
    </citation>
    <scope>IDENTIFICATION</scope>
    <source>
        <tissue evidence="3">Young leaves</tissue>
    </source>
</reference>
<dbReference type="Gene3D" id="3.30.70.270">
    <property type="match status" value="1"/>
</dbReference>
<evidence type="ECO:0000313" key="3">
    <source>
        <dbReference type="RefSeq" id="XP_022929808.1"/>
    </source>
</evidence>
<dbReference type="InterPro" id="IPR043128">
    <property type="entry name" value="Rev_trsase/Diguanyl_cyclase"/>
</dbReference>
<feature type="region of interest" description="Disordered" evidence="1">
    <location>
        <begin position="16"/>
        <end position="51"/>
    </location>
</feature>
<dbReference type="PANTHER" id="PTHR45643">
    <property type="entry name" value="REVERSE TRANSCRIPTASE"/>
    <property type="match status" value="1"/>
</dbReference>
<dbReference type="AlphaFoldDB" id="A0A6J1ET95"/>
<dbReference type="GeneID" id="111436304"/>
<gene>
    <name evidence="3" type="primary">LOC111436304</name>
</gene>
<feature type="compositionally biased region" description="Basic and acidic residues" evidence="1">
    <location>
        <begin position="42"/>
        <end position="51"/>
    </location>
</feature>
<dbReference type="FunFam" id="3.30.70.270:FF:000063">
    <property type="entry name" value="Zinc knuckle domaincontaining protein"/>
    <property type="match status" value="1"/>
</dbReference>
<name>A0A6J1ET95_CUCMO</name>
<dbReference type="Proteomes" id="UP000504609">
    <property type="component" value="Unplaced"/>
</dbReference>
<organism evidence="2 3">
    <name type="scientific">Cucurbita moschata</name>
    <name type="common">Winter crookneck squash</name>
    <name type="synonym">Cucurbita pepo var. moschata</name>
    <dbReference type="NCBI Taxonomy" id="3662"/>
    <lineage>
        <taxon>Eukaryota</taxon>
        <taxon>Viridiplantae</taxon>
        <taxon>Streptophyta</taxon>
        <taxon>Embryophyta</taxon>
        <taxon>Tracheophyta</taxon>
        <taxon>Spermatophyta</taxon>
        <taxon>Magnoliopsida</taxon>
        <taxon>eudicotyledons</taxon>
        <taxon>Gunneridae</taxon>
        <taxon>Pentapetalae</taxon>
        <taxon>rosids</taxon>
        <taxon>fabids</taxon>
        <taxon>Cucurbitales</taxon>
        <taxon>Cucurbitaceae</taxon>
        <taxon>Cucurbiteae</taxon>
        <taxon>Cucurbita</taxon>
    </lineage>
</organism>
<accession>A0A6J1ET95</accession>